<dbReference type="GO" id="GO:0008483">
    <property type="term" value="F:transaminase activity"/>
    <property type="evidence" value="ECO:0007669"/>
    <property type="project" value="UniProtKB-KW"/>
</dbReference>
<dbReference type="SUPFAM" id="SSF56752">
    <property type="entry name" value="D-aminoacid aminotransferase-like PLP-dependent enzymes"/>
    <property type="match status" value="1"/>
</dbReference>
<keyword evidence="4" id="KW-1185">Reference proteome</keyword>
<dbReference type="EMBL" id="JBHMDM010000003">
    <property type="protein sequence ID" value="MFB9376218.1"/>
    <property type="molecule type" value="Genomic_DNA"/>
</dbReference>
<organism evidence="3 4">
    <name type="scientific">Kineococcus gynurae</name>
    <dbReference type="NCBI Taxonomy" id="452979"/>
    <lineage>
        <taxon>Bacteria</taxon>
        <taxon>Bacillati</taxon>
        <taxon>Actinomycetota</taxon>
        <taxon>Actinomycetes</taxon>
        <taxon>Kineosporiales</taxon>
        <taxon>Kineosporiaceae</taxon>
        <taxon>Kineococcus</taxon>
    </lineage>
</organism>
<keyword evidence="3" id="KW-0032">Aminotransferase</keyword>
<dbReference type="PANTHER" id="PTHR42743:SF11">
    <property type="entry name" value="AMINODEOXYCHORISMATE LYASE"/>
    <property type="match status" value="1"/>
</dbReference>
<accession>A0ABV5LQ43</accession>
<dbReference type="InterPro" id="IPR001544">
    <property type="entry name" value="Aminotrans_IV"/>
</dbReference>
<dbReference type="InterPro" id="IPR043131">
    <property type="entry name" value="BCAT-like_N"/>
</dbReference>
<evidence type="ECO:0000256" key="1">
    <source>
        <dbReference type="ARBA" id="ARBA00009320"/>
    </source>
</evidence>
<dbReference type="InterPro" id="IPR050571">
    <property type="entry name" value="Class-IV_PLP-Dep_Aminotrnsfr"/>
</dbReference>
<reference evidence="3 4" key="1">
    <citation type="submission" date="2024-09" db="EMBL/GenBank/DDBJ databases">
        <authorList>
            <person name="Sun Q."/>
            <person name="Mori K."/>
        </authorList>
    </citation>
    <scope>NUCLEOTIDE SEQUENCE [LARGE SCALE GENOMIC DNA]</scope>
    <source>
        <strain evidence="3 4">TISTR 1856</strain>
    </source>
</reference>
<dbReference type="Proteomes" id="UP001589748">
    <property type="component" value="Unassembled WGS sequence"/>
</dbReference>
<dbReference type="Pfam" id="PF01063">
    <property type="entry name" value="Aminotran_4"/>
    <property type="match status" value="1"/>
</dbReference>
<dbReference type="Gene3D" id="3.20.10.10">
    <property type="entry name" value="D-amino Acid Aminotransferase, subunit A, domain 2"/>
    <property type="match status" value="1"/>
</dbReference>
<protein>
    <submittedName>
        <fullName evidence="3">Aminotransferase class IV</fullName>
    </submittedName>
</protein>
<dbReference type="InterPro" id="IPR043132">
    <property type="entry name" value="BCAT-like_C"/>
</dbReference>
<comment type="similarity">
    <text evidence="1">Belongs to the class-IV pyridoxal-phosphate-dependent aminotransferase family.</text>
</comment>
<gene>
    <name evidence="3" type="ORF">ACFFVI_04475</name>
</gene>
<dbReference type="InterPro" id="IPR036038">
    <property type="entry name" value="Aminotransferase-like"/>
</dbReference>
<dbReference type="Gene3D" id="3.30.470.10">
    <property type="match status" value="1"/>
</dbReference>
<dbReference type="RefSeq" id="WP_380138666.1">
    <property type="nucleotide sequence ID" value="NZ_JBHLUI010000009.1"/>
</dbReference>
<proteinExistence type="inferred from homology"/>
<evidence type="ECO:0000313" key="4">
    <source>
        <dbReference type="Proteomes" id="UP001589748"/>
    </source>
</evidence>
<evidence type="ECO:0000256" key="2">
    <source>
        <dbReference type="SAM" id="MobiDB-lite"/>
    </source>
</evidence>
<name>A0ABV5LQ43_9ACTN</name>
<comment type="caution">
    <text evidence="3">The sequence shown here is derived from an EMBL/GenBank/DDBJ whole genome shotgun (WGS) entry which is preliminary data.</text>
</comment>
<keyword evidence="3" id="KW-0808">Transferase</keyword>
<feature type="compositionally biased region" description="Polar residues" evidence="2">
    <location>
        <begin position="1"/>
        <end position="12"/>
    </location>
</feature>
<sequence length="312" mass="32838">MLDTSATPTTAADRTVAPTAAGTPAPAPLPVRPRTAVLGRGEVPWDFPVVTADDAGLGRGDGCFETLRVLGGPRGPRLLQLEAHLARFARSAAALDLPVPDPGLWLALVQPLLAEVGEGQEATLRMLLTRGTPTGGPTGVVTLREVPEVTRRAREDGISVVTLDRGVVPDAYTSAPWLLGGTKTLSYVLNMAALREAARRGADDVLFRTGDGEVLEGPTSTLVWSADGELLTTPTDRGGILAGTTLQAAFDGARAAGRRTAVRRTDVGELGRADGVWFLSSVRGAVEVTSIDAHRLFRDPATTRDLRSWIEA</sequence>
<dbReference type="PANTHER" id="PTHR42743">
    <property type="entry name" value="AMINO-ACID AMINOTRANSFERASE"/>
    <property type="match status" value="1"/>
</dbReference>
<evidence type="ECO:0000313" key="3">
    <source>
        <dbReference type="EMBL" id="MFB9376218.1"/>
    </source>
</evidence>
<feature type="region of interest" description="Disordered" evidence="2">
    <location>
        <begin position="1"/>
        <end position="32"/>
    </location>
</feature>